<proteinExistence type="predicted"/>
<feature type="transmembrane region" description="Helical" evidence="5">
    <location>
        <begin position="138"/>
        <end position="158"/>
    </location>
</feature>
<keyword evidence="4 5" id="KW-0472">Membrane</keyword>
<evidence type="ECO:0000313" key="7">
    <source>
        <dbReference type="Proteomes" id="UP000244948"/>
    </source>
</evidence>
<gene>
    <name evidence="6" type="ORF">DC082_08535</name>
</gene>
<dbReference type="PANTHER" id="PTHR36917:SF1">
    <property type="entry name" value="INNER MEMBRANE-SPANNING PROTEIN YCIB"/>
    <property type="match status" value="1"/>
</dbReference>
<dbReference type="Pfam" id="PF04279">
    <property type="entry name" value="IspA"/>
    <property type="match status" value="1"/>
</dbReference>
<dbReference type="Proteomes" id="UP000244948">
    <property type="component" value="Unassembled WGS sequence"/>
</dbReference>
<feature type="transmembrane region" description="Helical" evidence="5">
    <location>
        <begin position="90"/>
        <end position="111"/>
    </location>
</feature>
<keyword evidence="2 5" id="KW-0812">Transmembrane</keyword>
<dbReference type="PROSITE" id="PS51257">
    <property type="entry name" value="PROKAR_LIPOPROTEIN"/>
    <property type="match status" value="1"/>
</dbReference>
<dbReference type="GO" id="GO:0005886">
    <property type="term" value="C:plasma membrane"/>
    <property type="evidence" value="ECO:0007669"/>
    <property type="project" value="TreeGrafter"/>
</dbReference>
<feature type="transmembrane region" description="Helical" evidence="5">
    <location>
        <begin position="12"/>
        <end position="33"/>
    </location>
</feature>
<evidence type="ECO:0000313" key="6">
    <source>
        <dbReference type="EMBL" id="PWD82659.1"/>
    </source>
</evidence>
<comment type="caution">
    <text evidence="6">The sequence shown here is derived from an EMBL/GenBank/DDBJ whole genome shotgun (WGS) entry which is preliminary data.</text>
</comment>
<feature type="transmembrane region" description="Helical" evidence="5">
    <location>
        <begin position="170"/>
        <end position="188"/>
    </location>
</feature>
<feature type="transmembrane region" description="Helical" evidence="5">
    <location>
        <begin position="66"/>
        <end position="84"/>
    </location>
</feature>
<evidence type="ECO:0000256" key="3">
    <source>
        <dbReference type="ARBA" id="ARBA00022989"/>
    </source>
</evidence>
<keyword evidence="1" id="KW-1003">Cell membrane</keyword>
<reference evidence="6 7" key="1">
    <citation type="journal article" date="2018" name="Genome Announc.">
        <title>Ignatzschineria cameli sp. nov., isolated from necrotic foot tissue of dromedaries (Camelus dromedarius) and associated maggots (Wohlfahrtia species) in Dubai.</title>
        <authorList>
            <person name="Tsang C.C."/>
            <person name="Tang J.Y."/>
            <person name="Fong J.Y."/>
            <person name="Kinne J."/>
            <person name="Lee H.H."/>
            <person name="Joseph M."/>
            <person name="Jose S."/>
            <person name="Schuster R.K."/>
            <person name="Tang Y."/>
            <person name="Sivakumar S."/>
            <person name="Chen J.H."/>
            <person name="Teng J.L."/>
            <person name="Lau S.K."/>
            <person name="Wernery U."/>
            <person name="Woo P.C."/>
        </authorList>
    </citation>
    <scope>NUCLEOTIDE SEQUENCE [LARGE SCALE GENOMIC DNA]</scope>
    <source>
        <strain evidence="6 7">KCTC 22643</strain>
    </source>
</reference>
<keyword evidence="3 5" id="KW-1133">Transmembrane helix</keyword>
<accession>A0A2U2AJ20</accession>
<feature type="transmembrane region" description="Helical" evidence="5">
    <location>
        <begin position="39"/>
        <end position="59"/>
    </location>
</feature>
<organism evidence="6 7">
    <name type="scientific">Ignatzschineria indica</name>
    <dbReference type="NCBI Taxonomy" id="472583"/>
    <lineage>
        <taxon>Bacteria</taxon>
        <taxon>Pseudomonadati</taxon>
        <taxon>Pseudomonadota</taxon>
        <taxon>Gammaproteobacteria</taxon>
        <taxon>Cardiobacteriales</taxon>
        <taxon>Ignatzschineriaceae</taxon>
        <taxon>Ignatzschineria</taxon>
    </lineage>
</organism>
<evidence type="ECO:0000256" key="2">
    <source>
        <dbReference type="ARBA" id="ARBA00022692"/>
    </source>
</evidence>
<dbReference type="PANTHER" id="PTHR36917">
    <property type="entry name" value="INTRACELLULAR SEPTATION PROTEIN A-RELATED"/>
    <property type="match status" value="1"/>
</dbReference>
<evidence type="ECO:0000256" key="4">
    <source>
        <dbReference type="ARBA" id="ARBA00023136"/>
    </source>
</evidence>
<sequence length="220" mass="25056">MEELSRVLSKKSNIPQILLGACTAIFLGTYLFFGRDLVLATKALVYSSAIALLVSGLFFRQSMRRNDWLILSATLIFGTMTIVFDNEVFIQWRTSIVNILIAIGLVGMFYLKKSPIKMIFGKTLDIELPEHEWLRTNLWWAAYMLVMAALNAVIILVGLSSEVWMSFKMVINPLLTFVLAILLMVHLVKKGKHYEAIKRAEIEAEDSKQHQLAQKEQEES</sequence>
<evidence type="ECO:0000256" key="5">
    <source>
        <dbReference type="SAM" id="Phobius"/>
    </source>
</evidence>
<dbReference type="EMBL" id="QEWR01000004">
    <property type="protein sequence ID" value="PWD82659.1"/>
    <property type="molecule type" value="Genomic_DNA"/>
</dbReference>
<evidence type="ECO:0000256" key="1">
    <source>
        <dbReference type="ARBA" id="ARBA00022475"/>
    </source>
</evidence>
<dbReference type="AlphaFoldDB" id="A0A2U2AJ20"/>
<dbReference type="InterPro" id="IPR006008">
    <property type="entry name" value="YciB"/>
</dbReference>
<name>A0A2U2AJ20_9GAMM</name>
<keyword evidence="7" id="KW-1185">Reference proteome</keyword>
<evidence type="ECO:0008006" key="8">
    <source>
        <dbReference type="Google" id="ProtNLM"/>
    </source>
</evidence>
<protein>
    <recommendedName>
        <fullName evidence="8">Intracellular septation protein A</fullName>
    </recommendedName>
</protein>